<protein>
    <submittedName>
        <fullName evidence="2">Uncharacterized protein</fullName>
    </submittedName>
</protein>
<comment type="caution">
    <text evidence="2">The sequence shown here is derived from an EMBL/GenBank/DDBJ whole genome shotgun (WGS) entry which is preliminary data.</text>
</comment>
<name>A0A225WQB9_9STRA</name>
<dbReference type="STRING" id="4795.A0A225WQB9"/>
<accession>A0A225WQB9</accession>
<evidence type="ECO:0000313" key="3">
    <source>
        <dbReference type="Proteomes" id="UP000198211"/>
    </source>
</evidence>
<proteinExistence type="predicted"/>
<reference evidence="3" key="1">
    <citation type="submission" date="2017-03" db="EMBL/GenBank/DDBJ databases">
        <title>Phytopthora megakarya and P. palmivora, two closely related causual agents of cacao black pod achieved similar genome size and gene model numbers by different mechanisms.</title>
        <authorList>
            <person name="Ali S."/>
            <person name="Shao J."/>
            <person name="Larry D.J."/>
            <person name="Kronmiller B."/>
            <person name="Shen D."/>
            <person name="Strem M.D."/>
            <person name="Melnick R.L."/>
            <person name="Guiltinan M.J."/>
            <person name="Tyler B.M."/>
            <person name="Meinhardt L.W."/>
            <person name="Bailey B.A."/>
        </authorList>
    </citation>
    <scope>NUCLEOTIDE SEQUENCE [LARGE SCALE GENOMIC DNA]</scope>
    <source>
        <strain evidence="3">zdho120</strain>
    </source>
</reference>
<gene>
    <name evidence="2" type="ORF">PHMEG_0006503</name>
</gene>
<dbReference type="EMBL" id="NBNE01000463">
    <property type="protein sequence ID" value="OWZ19269.1"/>
    <property type="molecule type" value="Genomic_DNA"/>
</dbReference>
<feature type="region of interest" description="Disordered" evidence="1">
    <location>
        <begin position="2319"/>
        <end position="2380"/>
    </location>
</feature>
<evidence type="ECO:0000313" key="2">
    <source>
        <dbReference type="EMBL" id="OWZ19269.1"/>
    </source>
</evidence>
<sequence>MVVGVKREGVTAVINRQRSRVEVANLPAALVRMHAVARTEQIPLMLRDVYRDQADTVIPALLTKQYALARRQAVPRVLSNLYTRLRVEAVPALLDRQIEAQQINFVPRTLGTLNVKMQQIAFPYVLQEVFERACFEAVPFVLRTIQNEIVARDMATNQATIENAKLALVHLWRQQGSTPTDFDAWIDDSPTGQVRTGFELLPAKSHLQLSLDVATILLGYLPSNLRFSLVDYDPAQTAADGRNGPQNTAVGFAIWKQVVALNETAIDYVLDGVNEDVASVSDYLTRDQLMEIRDYIITWAQSSVIQRDRQRFWRKAFAKRTTNSDVSNPDVDLDLERVGVQSGYSLQPLSASPSATTVSVDVAQQVWNASIEFSFVNPAGFTKWMEVVDGITTASTTELLEGVTGITSAEITDISTWIKALLDDGFVRRQALLHWTHGTCLTVMQLPRNNGCLRYDLEPNIDGEQLGFEMNPKSVLEVGAGITENTRDALWDAAQDTASFLIPVHPSDTTKSYGRWLQAMRTSTYTRLIANSQTLTMLALTVVSAQAIGSWLSDWAQNDLNTLNVYYWWRSMCWPREQVSKTQVSSPSVVTGQSSCTETTNEQELTTVFTSTDASLFFTDVRTYQVTETTCAATGLTFSQTQTTFTLRARVFPCEAISTGLADDQDDGTTGFELKPPAQAPLTRISLAAATVLWDPEQSLSFRNIRGYERWVGLAKHISGNTAGVATVTETITDNLNAAIVLVCQNGRTSSGILGVARINKSCTPVTTTHAKRIAAWVNEQSGSRWLENAVLDQWRRGVAGAFDIEPYRDDLQTGLELTTGCETALISLTADKCSSITTENGTRYEVPREALQLWDATHNASFLTVKGYAQWDSLASSVENGNKADIQTSHTALAKLCSTSGASTWEVWMERVFQWLQRWKTNEHLERDVLGHWLYASCPTTPTTIALVSEPTPQTSTVTSCTETYSATLASSLNDIQQLASRPISFFDANVIQEAALVRPTKTVSVTETWTSCEKLTSSGFTKTVKTRQSNKEFEACNLLSVLATPDVNPSEVIHVDATFELNRTVQADISVAVAQVIWSSQSNFSLLNLTSFFEYWYPAIDRSTALQTVQNDLDTLVGSSSPSELSAVQNYLKQWETSDAVDITVASLWITTNAANVDVDTHKDGDQRGFELYWSVSYKGSNSSSLPTLEQAKFLWKSDSVYSIVRSDSTIDDAGLPTGFRAWEEMYDGIDYESEQLVSQYPLKTRITRSSTMTHTLNGQAQAQLLTAMKAATTLSEVQIRGIARWLFNWATDNSLKDFVLAQWATGETFRGDSTLNLDLASHLERLYSFPVDEGEDHDYFAVASSVLVEASRESLRKLWDVATTGSLLDPTSRVVWCMIVVTDSDGKSREPCAHLLNGYGNLQNSAFNEFVALVQPTLPNTRIVQSADLSALALSFVGQALGLTLAQIMVIAKWYRTIPESSLFFHVFQLDKWSTAYTQTSQDPLQFGYDLAFVLSWNTTITRNVSINNLVSNVAYLGAGKTEKTIGECTNSLPLLATLWDDFNPTSFLHPTGILLWLSYARGEIKTTELIGIDNPTAKIIQDQNLADTTISCLFQLIGHWVKSWSNHPSTRMFVEEFWVTPITRGNISGALLLPNASDTTKAFCMMKVDPNNQVNSTLFATDWWAPGARVLLNDEESVALTNPDEGFALWQMLLVDCFSSDQKTGKCKTPELSSQYDTIRDRALKFLSQSLVDRIIAVSTALSDISKDTLQTYTISMIQDQIVPWLIDLLDQTVLEQYLLERVRLTNGDNDASTGPFSFVDLALVQFVNASVTETNYTVRDSSSGQLIVDDKGTLSERFPHEAFVFDAANGVVVQQNSTFLPGFGELRAAFCSENGQDRQFAYDADTVCSHGKEYTLSISDALALWTAFGFDDNTEWVWPNPNISASLSESGVPSPSALPNTSRSALILDAFLAQPFETMKECQDLMMTVIEAYDNIWSAQEKQTVCVDRMGELGVRLKTVYLQLPVLRGLQKKPVSFVQDMQAYLRYGATKFEYEPNVLGLAPRPPPKSDISSTLGYPQGGYFAASMVSDILFACQSNRAEFPDKTPLWPNASTTDRGASTFNFVVPLEDNRALYKKSKNVVGQLLAVDNTSLMNAWGEDVGLGTYRVTDGSQFTTAILLGENSANSIEFPPQKLHFYWGYARRVVQITFDSNTTRFGISMMRYLVNWTSPSRLPTGISSTSAPTPSLNMSLLYDDLPLILQTNSSSSASVLDLDPHTGKVFHRRLVWQLTAQVGGDQVFDVWHKNLAAGWLPLLRIEEEAGILMRMKHLRSVAPETSTDEAGLDDDADTLKTEEPLDGAVQVTLDQTEGVTTGDDRGQDELRPESTTRAWLHRA</sequence>
<keyword evidence="3" id="KW-1185">Reference proteome</keyword>
<dbReference type="OrthoDB" id="514335at2759"/>
<feature type="compositionally biased region" description="Acidic residues" evidence="1">
    <location>
        <begin position="2323"/>
        <end position="2333"/>
    </location>
</feature>
<feature type="compositionally biased region" description="Basic and acidic residues" evidence="1">
    <location>
        <begin position="2359"/>
        <end position="2371"/>
    </location>
</feature>
<dbReference type="Proteomes" id="UP000198211">
    <property type="component" value="Unassembled WGS sequence"/>
</dbReference>
<evidence type="ECO:0000256" key="1">
    <source>
        <dbReference type="SAM" id="MobiDB-lite"/>
    </source>
</evidence>
<organism evidence="2 3">
    <name type="scientific">Phytophthora megakarya</name>
    <dbReference type="NCBI Taxonomy" id="4795"/>
    <lineage>
        <taxon>Eukaryota</taxon>
        <taxon>Sar</taxon>
        <taxon>Stramenopiles</taxon>
        <taxon>Oomycota</taxon>
        <taxon>Peronosporomycetes</taxon>
        <taxon>Peronosporales</taxon>
        <taxon>Peronosporaceae</taxon>
        <taxon>Phytophthora</taxon>
    </lineage>
</organism>